<protein>
    <submittedName>
        <fullName evidence="1">Uncharacterized protein</fullName>
    </submittedName>
</protein>
<keyword evidence="2" id="KW-1185">Reference proteome</keyword>
<dbReference type="AlphaFoldDB" id="A0A239HJS3"/>
<proteinExistence type="predicted"/>
<dbReference type="RefSeq" id="WP_143227479.1">
    <property type="nucleotide sequence ID" value="NZ_FZNP01000031.1"/>
</dbReference>
<dbReference type="Proteomes" id="UP000198420">
    <property type="component" value="Unassembled WGS sequence"/>
</dbReference>
<evidence type="ECO:0000313" key="1">
    <source>
        <dbReference type="EMBL" id="SNS80514.1"/>
    </source>
</evidence>
<gene>
    <name evidence="1" type="ORF">SAMN06265355_13121</name>
</gene>
<reference evidence="2" key="1">
    <citation type="submission" date="2017-06" db="EMBL/GenBank/DDBJ databases">
        <authorList>
            <person name="Varghese N."/>
            <person name="Submissions S."/>
        </authorList>
    </citation>
    <scope>NUCLEOTIDE SEQUENCE [LARGE SCALE GENOMIC DNA]</scope>
    <source>
        <strain evidence="2">DSM 44485</strain>
    </source>
</reference>
<accession>A0A239HJS3</accession>
<evidence type="ECO:0000313" key="2">
    <source>
        <dbReference type="Proteomes" id="UP000198420"/>
    </source>
</evidence>
<organism evidence="1 2">
    <name type="scientific">Actinomadura mexicana</name>
    <dbReference type="NCBI Taxonomy" id="134959"/>
    <lineage>
        <taxon>Bacteria</taxon>
        <taxon>Bacillati</taxon>
        <taxon>Actinomycetota</taxon>
        <taxon>Actinomycetes</taxon>
        <taxon>Streptosporangiales</taxon>
        <taxon>Thermomonosporaceae</taxon>
        <taxon>Actinomadura</taxon>
    </lineage>
</organism>
<dbReference type="OrthoDB" id="9801244at2"/>
<sequence length="224" mass="22007">MVMVDVGPELVGEIDPADVEQLARSAAEGWACVTCGGAGAVDGIAEVVLLREGLVTAARLAHPWCVPDGVRDVSGLERSLAMPRPATAIAGLAGDVPLLVVDLADTVAGGDRGGERVDQVAAHLLGQGLGLVADLAGLPEVGAAAGWHAALGSDRLTLTQPDGAVLYDGELVLPDGWAAAAAVGGCVLLVASGLGVSGALERLGERLAAAAGAGRLVGAVVPVG</sequence>
<name>A0A239HJS3_9ACTN</name>
<dbReference type="EMBL" id="FZNP01000031">
    <property type="protein sequence ID" value="SNS80514.1"/>
    <property type="molecule type" value="Genomic_DNA"/>
</dbReference>